<dbReference type="HOGENOM" id="CLU_905449_0_0_4"/>
<dbReference type="KEGG" id="jag:GJA_1025"/>
<sequence>MRITTTLFKTSLLLLLAATLAACSGKPAPLASEIDEGVLMVAIFGKNYRPASKDALTTWNNPDKHNKRGRYLLQAIAHTVLPDGVTVLVVNAQPAGADGQSTAIHDTPGLLNVFFMKQDGDQWQVLKRHEEGAIGNSGYVGDVKWIKLGADKPGMEIINSLVYYGNVSTSTVLYDLSDQKVRKVAGFAIHADNDVACDPEDHPDANKCWNVTGDYHFVAPQKPGPYDDVMMLISGKSELAQETDAAQQEQSAAAKEANAPEQEENAPEPSTKKAGRVVTKINQWARYAYDGKQYQLVEGENNIRHGF</sequence>
<evidence type="ECO:0000256" key="1">
    <source>
        <dbReference type="SAM" id="MobiDB-lite"/>
    </source>
</evidence>
<accession>W0V233</accession>
<evidence type="ECO:0000256" key="2">
    <source>
        <dbReference type="SAM" id="SignalP"/>
    </source>
</evidence>
<dbReference type="PROSITE" id="PS51257">
    <property type="entry name" value="PROKAR_LIPOPROTEIN"/>
    <property type="match status" value="1"/>
</dbReference>
<name>W0V233_9BURK</name>
<feature type="signal peptide" evidence="2">
    <location>
        <begin position="1"/>
        <end position="24"/>
    </location>
</feature>
<dbReference type="RefSeq" id="WP_038489319.1">
    <property type="nucleotide sequence ID" value="NZ_BCTH01000029.1"/>
</dbReference>
<dbReference type="STRING" id="1349767.GJA_1025"/>
<keyword evidence="3" id="KW-0449">Lipoprotein</keyword>
<dbReference type="AlphaFoldDB" id="W0V233"/>
<reference evidence="3 4" key="1">
    <citation type="journal article" date="2015" name="Genome Announc.">
        <title>Genome Sequence of Mushroom Soft-Rot Pathogen Janthinobacterium agaricidamnosum.</title>
        <authorList>
            <person name="Graupner K."/>
            <person name="Lackner G."/>
            <person name="Hertweck C."/>
        </authorList>
    </citation>
    <scope>NUCLEOTIDE SEQUENCE [LARGE SCALE GENOMIC DNA]</scope>
    <source>
        <strain evidence="4">NBRC 102515 / DSM 9628</strain>
    </source>
</reference>
<feature type="region of interest" description="Disordered" evidence="1">
    <location>
        <begin position="241"/>
        <end position="275"/>
    </location>
</feature>
<evidence type="ECO:0000313" key="3">
    <source>
        <dbReference type="EMBL" id="CDG81680.1"/>
    </source>
</evidence>
<keyword evidence="2" id="KW-0732">Signal</keyword>
<dbReference type="PATRIC" id="fig|1349767.4.peg.2753"/>
<dbReference type="OrthoDB" id="8753036at2"/>
<keyword evidence="4" id="KW-1185">Reference proteome</keyword>
<protein>
    <submittedName>
        <fullName evidence="3">Putative lipoprotein</fullName>
    </submittedName>
</protein>
<feature type="chain" id="PRO_5004798429" evidence="2">
    <location>
        <begin position="25"/>
        <end position="307"/>
    </location>
</feature>
<dbReference type="Proteomes" id="UP000027604">
    <property type="component" value="Chromosome I"/>
</dbReference>
<proteinExistence type="predicted"/>
<organism evidence="3 4">
    <name type="scientific">Janthinobacterium agaricidamnosum NBRC 102515 = DSM 9628</name>
    <dbReference type="NCBI Taxonomy" id="1349767"/>
    <lineage>
        <taxon>Bacteria</taxon>
        <taxon>Pseudomonadati</taxon>
        <taxon>Pseudomonadota</taxon>
        <taxon>Betaproteobacteria</taxon>
        <taxon>Burkholderiales</taxon>
        <taxon>Oxalobacteraceae</taxon>
        <taxon>Janthinobacterium</taxon>
    </lineage>
</organism>
<evidence type="ECO:0000313" key="4">
    <source>
        <dbReference type="Proteomes" id="UP000027604"/>
    </source>
</evidence>
<dbReference type="EMBL" id="HG322949">
    <property type="protein sequence ID" value="CDG81680.1"/>
    <property type="molecule type" value="Genomic_DNA"/>
</dbReference>
<feature type="compositionally biased region" description="Low complexity" evidence="1">
    <location>
        <begin position="241"/>
        <end position="260"/>
    </location>
</feature>
<gene>
    <name evidence="3" type="ORF">GJA_1025</name>
</gene>